<dbReference type="EMBL" id="JAYGGQ010000015">
    <property type="protein sequence ID" value="MEA5456589.1"/>
    <property type="molecule type" value="Genomic_DNA"/>
</dbReference>
<keyword evidence="2" id="KW-1185">Reference proteome</keyword>
<evidence type="ECO:0000313" key="2">
    <source>
        <dbReference type="Proteomes" id="UP001304769"/>
    </source>
</evidence>
<gene>
    <name evidence="1" type="ORF">SPF06_17820</name>
</gene>
<dbReference type="PIRSF" id="PIRSF008502">
    <property type="entry name" value="UCP008502"/>
    <property type="match status" value="1"/>
</dbReference>
<sequence length="178" mass="18886">MTAYAVFLRGVNVGGINLRMADVKAALAELPVSGVSTLLASGNAVMRSDLPAGELKEAVQAALRARFGYDAWVIVMTADDVDAIVGACPYPHDDEDAHTYVTLGSDPAVLDELWTLAAQDDTEHTRLSPIATAWRAPVGGTLESPMSKATAKAKYKATTTTRNLRTMLKVQAAARKLA</sequence>
<protein>
    <submittedName>
        <fullName evidence="1">DUF1697 domain-containing protein</fullName>
    </submittedName>
</protein>
<dbReference type="Gene3D" id="3.30.70.1280">
    <property type="entry name" value="SP0830-like domains"/>
    <property type="match status" value="1"/>
</dbReference>
<dbReference type="SUPFAM" id="SSF160379">
    <property type="entry name" value="SP0830-like"/>
    <property type="match status" value="1"/>
</dbReference>
<accession>A0ABU5TA72</accession>
<reference evidence="1 2" key="1">
    <citation type="submission" date="2023-12" db="EMBL/GenBank/DDBJ databases">
        <title>Sinomonas terricola sp. nov, isolated from litchi orchard soil in Guangdong, PR China.</title>
        <authorList>
            <person name="Jiaxin W."/>
            <person name="Yang Z."/>
            <person name="Honghui Z."/>
        </authorList>
    </citation>
    <scope>NUCLEOTIDE SEQUENCE [LARGE SCALE GENOMIC DNA]</scope>
    <source>
        <strain evidence="1 2">JGH33</strain>
    </source>
</reference>
<evidence type="ECO:0000313" key="1">
    <source>
        <dbReference type="EMBL" id="MEA5456589.1"/>
    </source>
</evidence>
<name>A0ABU5TA72_9MICC</name>
<proteinExistence type="predicted"/>
<comment type="caution">
    <text evidence="1">The sequence shown here is derived from an EMBL/GenBank/DDBJ whole genome shotgun (WGS) entry which is preliminary data.</text>
</comment>
<dbReference type="Pfam" id="PF08002">
    <property type="entry name" value="DUF1697"/>
    <property type="match status" value="1"/>
</dbReference>
<dbReference type="InterPro" id="IPR012545">
    <property type="entry name" value="DUF1697"/>
</dbReference>
<organism evidence="1 2">
    <name type="scientific">Sinomonas terricola</name>
    <dbReference type="NCBI Taxonomy" id="3110330"/>
    <lineage>
        <taxon>Bacteria</taxon>
        <taxon>Bacillati</taxon>
        <taxon>Actinomycetota</taxon>
        <taxon>Actinomycetes</taxon>
        <taxon>Micrococcales</taxon>
        <taxon>Micrococcaceae</taxon>
        <taxon>Sinomonas</taxon>
    </lineage>
</organism>
<dbReference type="PANTHER" id="PTHR36439:SF1">
    <property type="entry name" value="DUF1697 DOMAIN-CONTAINING PROTEIN"/>
    <property type="match status" value="1"/>
</dbReference>
<dbReference type="Proteomes" id="UP001304769">
    <property type="component" value="Unassembled WGS sequence"/>
</dbReference>
<dbReference type="RefSeq" id="WP_323280477.1">
    <property type="nucleotide sequence ID" value="NZ_JAYGGQ010000015.1"/>
</dbReference>
<dbReference type="PANTHER" id="PTHR36439">
    <property type="entry name" value="BLL4334 PROTEIN"/>
    <property type="match status" value="1"/>
</dbReference>